<keyword evidence="2" id="KW-1185">Reference proteome</keyword>
<organism evidence="1 2">
    <name type="scientific">Umezawaea tangerina</name>
    <dbReference type="NCBI Taxonomy" id="84725"/>
    <lineage>
        <taxon>Bacteria</taxon>
        <taxon>Bacillati</taxon>
        <taxon>Actinomycetota</taxon>
        <taxon>Actinomycetes</taxon>
        <taxon>Pseudonocardiales</taxon>
        <taxon>Pseudonocardiaceae</taxon>
        <taxon>Umezawaea</taxon>
    </lineage>
</organism>
<dbReference type="EMBL" id="PVTF01000014">
    <property type="protein sequence ID" value="PRY35107.1"/>
    <property type="molecule type" value="Genomic_DNA"/>
</dbReference>
<dbReference type="AlphaFoldDB" id="A0A2T0SNW7"/>
<dbReference type="Proteomes" id="UP000239494">
    <property type="component" value="Unassembled WGS sequence"/>
</dbReference>
<gene>
    <name evidence="1" type="ORF">CLV43_11425</name>
</gene>
<sequence length="40" mass="4359">MALIARLLVAYKDTIRDVIHVLDERGLATLNVGGREVVPA</sequence>
<accession>A0A2T0SNW7</accession>
<name>A0A2T0SNW7_9PSEU</name>
<reference evidence="1 2" key="1">
    <citation type="submission" date="2018-03" db="EMBL/GenBank/DDBJ databases">
        <title>Genomic Encyclopedia of Archaeal and Bacterial Type Strains, Phase II (KMG-II): from individual species to whole genera.</title>
        <authorList>
            <person name="Goeker M."/>
        </authorList>
    </citation>
    <scope>NUCLEOTIDE SEQUENCE [LARGE SCALE GENOMIC DNA]</scope>
    <source>
        <strain evidence="1 2">DSM 44720</strain>
    </source>
</reference>
<comment type="caution">
    <text evidence="1">The sequence shown here is derived from an EMBL/GenBank/DDBJ whole genome shotgun (WGS) entry which is preliminary data.</text>
</comment>
<protein>
    <submittedName>
        <fullName evidence="1">Uncharacterized protein</fullName>
    </submittedName>
</protein>
<evidence type="ECO:0000313" key="2">
    <source>
        <dbReference type="Proteomes" id="UP000239494"/>
    </source>
</evidence>
<proteinExistence type="predicted"/>
<evidence type="ECO:0000313" key="1">
    <source>
        <dbReference type="EMBL" id="PRY35107.1"/>
    </source>
</evidence>